<name>A0A139X418_9CYAN</name>
<dbReference type="AlphaFoldDB" id="A0A139X418"/>
<dbReference type="STRING" id="128403.WA1_32535"/>
<evidence type="ECO:0000313" key="1">
    <source>
        <dbReference type="EMBL" id="KYC39449.1"/>
    </source>
</evidence>
<reference evidence="1 2" key="1">
    <citation type="journal article" date="2013" name="Genome Biol. Evol.">
        <title>Genomes of Stigonematalean cyanobacteria (subsection V) and the evolution of oxygenic photosynthesis from prokaryotes to plastids.</title>
        <authorList>
            <person name="Dagan T."/>
            <person name="Roettger M."/>
            <person name="Stucken K."/>
            <person name="Landan G."/>
            <person name="Koch R."/>
            <person name="Major P."/>
            <person name="Gould S.B."/>
            <person name="Goremykin V.V."/>
            <person name="Rippka R."/>
            <person name="Tandeau de Marsac N."/>
            <person name="Gugger M."/>
            <person name="Lockhart P.J."/>
            <person name="Allen J.F."/>
            <person name="Brune I."/>
            <person name="Maus I."/>
            <person name="Puhler A."/>
            <person name="Martin W.F."/>
        </authorList>
    </citation>
    <scope>NUCLEOTIDE SEQUENCE [LARGE SCALE GENOMIC DNA]</scope>
    <source>
        <strain evidence="1 2">PCC 7110</strain>
    </source>
</reference>
<dbReference type="EMBL" id="ANNX02000035">
    <property type="protein sequence ID" value="KYC39449.1"/>
    <property type="molecule type" value="Genomic_DNA"/>
</dbReference>
<dbReference type="RefSeq" id="WP_017747334.1">
    <property type="nucleotide sequence ID" value="NZ_KQ976354.1"/>
</dbReference>
<proteinExistence type="predicted"/>
<gene>
    <name evidence="1" type="ORF">WA1_32535</name>
</gene>
<dbReference type="OrthoDB" id="504452at2"/>
<evidence type="ECO:0008006" key="3">
    <source>
        <dbReference type="Google" id="ProtNLM"/>
    </source>
</evidence>
<dbReference type="Proteomes" id="UP000076925">
    <property type="component" value="Unassembled WGS sequence"/>
</dbReference>
<organism evidence="1 2">
    <name type="scientific">Scytonema hofmannii PCC 7110</name>
    <dbReference type="NCBI Taxonomy" id="128403"/>
    <lineage>
        <taxon>Bacteria</taxon>
        <taxon>Bacillati</taxon>
        <taxon>Cyanobacteriota</taxon>
        <taxon>Cyanophyceae</taxon>
        <taxon>Nostocales</taxon>
        <taxon>Scytonemataceae</taxon>
        <taxon>Scytonema</taxon>
    </lineage>
</organism>
<comment type="caution">
    <text evidence="1">The sequence shown here is derived from an EMBL/GenBank/DDBJ whole genome shotgun (WGS) entry which is preliminary data.</text>
</comment>
<protein>
    <recommendedName>
        <fullName evidence="3">Transposase</fullName>
    </recommendedName>
</protein>
<evidence type="ECO:0000313" key="2">
    <source>
        <dbReference type="Proteomes" id="UP000076925"/>
    </source>
</evidence>
<sequence length="331" mass="38483">MYQPQAYSCTRISRYLVKLEVQGLARGKRISLIVKSNRIITGQIRLIRNASGSLEIHSFLTLYNRDYGKLINREEVKAVDRGYTEVFYTDDNQSLGQGFGQQLNQKTERITRRGQNKNKLWALAHVRYKNHPQKSRSIRENNLGFQTELKRRHRDDAYVETVVNQACRSITFQAKTLGVESLVEPIRSTKKLSKRAKNRLEKWEKGTVADRLTHWSARNRTHICWVSAAYTSQIDNRNGTLLGTRCRDQFFTFDGVVFQSDHNAAINVRHRMTDSVITQFMPYKQVQAVLLERTARFLSAMGLTLQDAVERQWLNIKYTKCQAFKKLLYGL</sequence>
<accession>A0A139X418</accession>
<keyword evidence="2" id="KW-1185">Reference proteome</keyword>